<organism evidence="1 2">
    <name type="scientific">Sphenostylis stenocarpa</name>
    <dbReference type="NCBI Taxonomy" id="92480"/>
    <lineage>
        <taxon>Eukaryota</taxon>
        <taxon>Viridiplantae</taxon>
        <taxon>Streptophyta</taxon>
        <taxon>Embryophyta</taxon>
        <taxon>Tracheophyta</taxon>
        <taxon>Spermatophyta</taxon>
        <taxon>Magnoliopsida</taxon>
        <taxon>eudicotyledons</taxon>
        <taxon>Gunneridae</taxon>
        <taxon>Pentapetalae</taxon>
        <taxon>rosids</taxon>
        <taxon>fabids</taxon>
        <taxon>Fabales</taxon>
        <taxon>Fabaceae</taxon>
        <taxon>Papilionoideae</taxon>
        <taxon>50 kb inversion clade</taxon>
        <taxon>NPAAA clade</taxon>
        <taxon>indigoferoid/millettioid clade</taxon>
        <taxon>Phaseoleae</taxon>
        <taxon>Sphenostylis</taxon>
    </lineage>
</organism>
<proteinExistence type="predicted"/>
<evidence type="ECO:0000313" key="1">
    <source>
        <dbReference type="EMBL" id="CAJ1929660.1"/>
    </source>
</evidence>
<dbReference type="AlphaFoldDB" id="A0AA86S0Q3"/>
<dbReference type="EMBL" id="OY731399">
    <property type="protein sequence ID" value="CAJ1929660.1"/>
    <property type="molecule type" value="Genomic_DNA"/>
</dbReference>
<name>A0AA86S0Q3_9FABA</name>
<gene>
    <name evidence="1" type="ORF">AYBTSS11_LOCUS4520</name>
</gene>
<dbReference type="Gramene" id="rna-AYBTSS11_LOCUS4520">
    <property type="protein sequence ID" value="CAJ1929660.1"/>
    <property type="gene ID" value="gene-AYBTSS11_LOCUS4520"/>
</dbReference>
<evidence type="ECO:0000313" key="2">
    <source>
        <dbReference type="Proteomes" id="UP001189624"/>
    </source>
</evidence>
<dbReference type="Proteomes" id="UP001189624">
    <property type="component" value="Chromosome 2"/>
</dbReference>
<reference evidence="1" key="1">
    <citation type="submission" date="2023-10" db="EMBL/GenBank/DDBJ databases">
        <authorList>
            <person name="Domelevo Entfellner J.-B."/>
        </authorList>
    </citation>
    <scope>NUCLEOTIDE SEQUENCE</scope>
</reference>
<accession>A0AA86S0Q3</accession>
<protein>
    <submittedName>
        <fullName evidence="1">Uncharacterized protein</fullName>
    </submittedName>
</protein>
<sequence length="53" mass="5930">MKAFEHGPVKHNLQILGEKKAVQFGLILDHKNAESVRSCFVSISVYTVCTLIE</sequence>
<keyword evidence="2" id="KW-1185">Reference proteome</keyword>